<feature type="transmembrane region" description="Helical" evidence="5">
    <location>
        <begin position="138"/>
        <end position="160"/>
    </location>
</feature>
<comment type="subcellular location">
    <subcellularLocation>
        <location evidence="1">Membrane</location>
        <topology evidence="1">Multi-pass membrane protein</topology>
    </subcellularLocation>
</comment>
<feature type="transmembrane region" description="Helical" evidence="5">
    <location>
        <begin position="12"/>
        <end position="32"/>
    </location>
</feature>
<organism evidence="7 8">
    <name type="scientific">Zhongshania guokunii</name>
    <dbReference type="NCBI Taxonomy" id="641783"/>
    <lineage>
        <taxon>Bacteria</taxon>
        <taxon>Pseudomonadati</taxon>
        <taxon>Pseudomonadota</taxon>
        <taxon>Gammaproteobacteria</taxon>
        <taxon>Cellvibrionales</taxon>
        <taxon>Spongiibacteraceae</taxon>
        <taxon>Zhongshania</taxon>
    </lineage>
</organism>
<keyword evidence="8" id="KW-1185">Reference proteome</keyword>
<evidence type="ECO:0000259" key="6">
    <source>
        <dbReference type="PROSITE" id="PS50850"/>
    </source>
</evidence>
<gene>
    <name evidence="7" type="ORF">AB4876_11955</name>
</gene>
<feature type="transmembrane region" description="Helical" evidence="5">
    <location>
        <begin position="226"/>
        <end position="244"/>
    </location>
</feature>
<protein>
    <submittedName>
        <fullName evidence="7">MFS transporter</fullName>
    </submittedName>
</protein>
<dbReference type="InterPro" id="IPR011701">
    <property type="entry name" value="MFS"/>
</dbReference>
<dbReference type="Proteomes" id="UP001557485">
    <property type="component" value="Unassembled WGS sequence"/>
</dbReference>
<evidence type="ECO:0000256" key="4">
    <source>
        <dbReference type="ARBA" id="ARBA00023136"/>
    </source>
</evidence>
<evidence type="ECO:0000256" key="5">
    <source>
        <dbReference type="SAM" id="Phobius"/>
    </source>
</evidence>
<feature type="transmembrane region" description="Helical" evidence="5">
    <location>
        <begin position="82"/>
        <end position="100"/>
    </location>
</feature>
<keyword evidence="4 5" id="KW-0472">Membrane</keyword>
<dbReference type="PANTHER" id="PTHR11360:SF290">
    <property type="entry name" value="MONOCARBOXYLATE MFS PERMEASE"/>
    <property type="match status" value="1"/>
</dbReference>
<dbReference type="SUPFAM" id="SSF103473">
    <property type="entry name" value="MFS general substrate transporter"/>
    <property type="match status" value="1"/>
</dbReference>
<dbReference type="Pfam" id="PF07690">
    <property type="entry name" value="MFS_1"/>
    <property type="match status" value="1"/>
</dbReference>
<dbReference type="EMBL" id="JBFRYA010000009">
    <property type="protein sequence ID" value="MEX1669624.1"/>
    <property type="molecule type" value="Genomic_DNA"/>
</dbReference>
<dbReference type="InterPro" id="IPR050327">
    <property type="entry name" value="Proton-linked_MCT"/>
</dbReference>
<dbReference type="Gene3D" id="1.20.1250.20">
    <property type="entry name" value="MFS general substrate transporter like domains"/>
    <property type="match status" value="2"/>
</dbReference>
<name>A0ABV3U9H4_9GAMM</name>
<keyword evidence="2 5" id="KW-0812">Transmembrane</keyword>
<feature type="transmembrane region" description="Helical" evidence="5">
    <location>
        <begin position="166"/>
        <end position="190"/>
    </location>
</feature>
<feature type="transmembrane region" description="Helical" evidence="5">
    <location>
        <begin position="379"/>
        <end position="400"/>
    </location>
</feature>
<dbReference type="PROSITE" id="PS50850">
    <property type="entry name" value="MFS"/>
    <property type="match status" value="1"/>
</dbReference>
<dbReference type="InterPro" id="IPR036259">
    <property type="entry name" value="MFS_trans_sf"/>
</dbReference>
<evidence type="ECO:0000256" key="3">
    <source>
        <dbReference type="ARBA" id="ARBA00022989"/>
    </source>
</evidence>
<comment type="caution">
    <text evidence="7">The sequence shown here is derived from an EMBL/GenBank/DDBJ whole genome shotgun (WGS) entry which is preliminary data.</text>
</comment>
<feature type="transmembrane region" description="Helical" evidence="5">
    <location>
        <begin position="315"/>
        <end position="339"/>
    </location>
</feature>
<reference evidence="7 8" key="1">
    <citation type="journal article" date="2011" name="Int. J. Syst. Evol. Microbiol.">
        <title>Zhongshania antarctica gen. nov., sp. nov. and Zhongshania guokunii sp. nov., gammaproteobacteria respectively isolated from coastal attached (fast) ice and surface seawater of the Antarctic.</title>
        <authorList>
            <person name="Li H.J."/>
            <person name="Zhang X.Y."/>
            <person name="Chen C.X."/>
            <person name="Zhang Y.J."/>
            <person name="Gao Z.M."/>
            <person name="Yu Y."/>
            <person name="Chen X.L."/>
            <person name="Chen B."/>
            <person name="Zhang Y.Z."/>
        </authorList>
    </citation>
    <scope>NUCLEOTIDE SEQUENCE [LARGE SCALE GENOMIC DNA]</scope>
    <source>
        <strain evidence="7 8">ZS6-22T</strain>
    </source>
</reference>
<evidence type="ECO:0000313" key="7">
    <source>
        <dbReference type="EMBL" id="MEX1669624.1"/>
    </source>
</evidence>
<feature type="transmembrane region" description="Helical" evidence="5">
    <location>
        <begin position="264"/>
        <end position="283"/>
    </location>
</feature>
<dbReference type="RefSeq" id="WP_368381891.1">
    <property type="nucleotide sequence ID" value="NZ_JBFRYA010000009.1"/>
</dbReference>
<dbReference type="PANTHER" id="PTHR11360">
    <property type="entry name" value="MONOCARBOXYLATE TRANSPORTER"/>
    <property type="match status" value="1"/>
</dbReference>
<proteinExistence type="predicted"/>
<evidence type="ECO:0000313" key="8">
    <source>
        <dbReference type="Proteomes" id="UP001557485"/>
    </source>
</evidence>
<accession>A0ABV3U9H4</accession>
<evidence type="ECO:0000256" key="1">
    <source>
        <dbReference type="ARBA" id="ARBA00004141"/>
    </source>
</evidence>
<keyword evidence="3 5" id="KW-1133">Transmembrane helix</keyword>
<evidence type="ECO:0000256" key="2">
    <source>
        <dbReference type="ARBA" id="ARBA00022692"/>
    </source>
</evidence>
<dbReference type="CDD" id="cd17355">
    <property type="entry name" value="MFS_YcxA_like"/>
    <property type="match status" value="1"/>
</dbReference>
<feature type="transmembrane region" description="Helical" evidence="5">
    <location>
        <begin position="290"/>
        <end position="309"/>
    </location>
</feature>
<feature type="domain" description="Major facilitator superfamily (MFS) profile" evidence="6">
    <location>
        <begin position="11"/>
        <end position="407"/>
    </location>
</feature>
<feature type="transmembrane region" description="Helical" evidence="5">
    <location>
        <begin position="52"/>
        <end position="75"/>
    </location>
</feature>
<dbReference type="InterPro" id="IPR020846">
    <property type="entry name" value="MFS_dom"/>
</dbReference>
<sequence>MNLSEFRSGWKVLILALLGIAVSINAVLLYGFGALVIPFEEAFGWDRGSQQVAISFLYGGAVIGLQAVGWVNIALGVRATTVASLLLMGVGYLVCIPLLGGSIWSLYILFGILPIVGMGALAITWTQLINLWFVENRGLALAIGLSGTGLTAAVMPSAIAACIESWGWPSVFVLLAVLNFVLIPLTLMLFRFPRASLSSSEGGDESKSIAALGGVDFKKGVVSRRFWTCNIAIALVVSAVMGMITNGVPMLQNMGFSGKEAGYIFSTFGASLVLGRLTVGFFLDRYWPPGVAAFSLMIPAVGCVIFYTGSDSIPVMMLAVGLVGAGAGAEFDVAAFLVAKFFGLKDYGRLMGFHQALITVASAMAPLLFAAMYKASAGYQAMLVYCIFATAVGGAMLLSLGRPPEFSGGQAKAA</sequence>
<feature type="transmembrane region" description="Helical" evidence="5">
    <location>
        <begin position="351"/>
        <end position="373"/>
    </location>
</feature>
<dbReference type="PRINTS" id="PR01035">
    <property type="entry name" value="TCRTETA"/>
</dbReference>
<feature type="transmembrane region" description="Helical" evidence="5">
    <location>
        <begin position="106"/>
        <end position="126"/>
    </location>
</feature>
<dbReference type="InterPro" id="IPR001958">
    <property type="entry name" value="Tet-R_TetA/multi-R_MdtG-like"/>
</dbReference>